<dbReference type="Proteomes" id="UP000241074">
    <property type="component" value="Chromosome"/>
</dbReference>
<protein>
    <recommendedName>
        <fullName evidence="4">Cell surface protein</fullName>
    </recommendedName>
</protein>
<accession>A0A2P1PXZ4</accession>
<evidence type="ECO:0000313" key="3">
    <source>
        <dbReference type="Proteomes" id="UP000241074"/>
    </source>
</evidence>
<reference evidence="2 3" key="1">
    <citation type="submission" date="2018-03" db="EMBL/GenBank/DDBJ databases">
        <title>Ahniella affigens gen. nov., sp. nov., a gammaproteobacterium isolated from sandy soil near a stream.</title>
        <authorList>
            <person name="Ko Y."/>
            <person name="Kim J.-H."/>
        </authorList>
    </citation>
    <scope>NUCLEOTIDE SEQUENCE [LARGE SCALE GENOMIC DNA]</scope>
    <source>
        <strain evidence="2 3">D13</strain>
    </source>
</reference>
<gene>
    <name evidence="2" type="ORF">C7S18_22115</name>
</gene>
<sequence length="519" mass="54819">MKKNALTNAVIAGIAGVAGIASVANAVNLNPDGLGEVLVYPYYTVNGGNTTLVSVVNTTGAGKAVKVRFVEGKNSREVLDFNLYLSPYDVWTGSVFAIDATGPAHLLTDDNSCTAPLVKNNPAGVVVGGARAIPFRNFQYVLGNNDSANDDLGRTREGHLEMIEMGEVENLVENSLSAITHNSNGIPSNCAQIRNAWTAGNANNYWIDNNEIDITPPGGGLFGSAGIIDVGFGAMLSYNADAIDGFSFERLHNPPGTTQPSLRDAETAAGVATTFVFNNGQLITSSYTAPSNGIDASSAVFMHDAIYNEFVTDTSIAAKSEWVVTFPTKRFYVDQALVGATAIRPFTRIFPTGGTQGTAPVDILLTVKNREEGPTSAFCDNPEDPSCLDFSPLPPGQTVNTPQLRFEANVVTINDDTPSASDVLGSTLTSNVNAASLGVRDGWMRMGLYATAEPVVGSTLITQHRLRIDTAGGEEYLGLPTTGFWAARFTNANAQPGLLATYAGLWKHKGSRLCSGSCL</sequence>
<evidence type="ECO:0000313" key="2">
    <source>
        <dbReference type="EMBL" id="AVP99703.1"/>
    </source>
</evidence>
<keyword evidence="1" id="KW-0732">Signal</keyword>
<feature type="signal peptide" evidence="1">
    <location>
        <begin position="1"/>
        <end position="26"/>
    </location>
</feature>
<proteinExistence type="predicted"/>
<dbReference type="RefSeq" id="WP_106893622.1">
    <property type="nucleotide sequence ID" value="NZ_CP027860.1"/>
</dbReference>
<organism evidence="2 3">
    <name type="scientific">Ahniella affigens</name>
    <dbReference type="NCBI Taxonomy" id="2021234"/>
    <lineage>
        <taxon>Bacteria</taxon>
        <taxon>Pseudomonadati</taxon>
        <taxon>Pseudomonadota</taxon>
        <taxon>Gammaproteobacteria</taxon>
        <taxon>Lysobacterales</taxon>
        <taxon>Rhodanobacteraceae</taxon>
        <taxon>Ahniella</taxon>
    </lineage>
</organism>
<evidence type="ECO:0000256" key="1">
    <source>
        <dbReference type="SAM" id="SignalP"/>
    </source>
</evidence>
<reference evidence="2 3" key="2">
    <citation type="submission" date="2018-03" db="EMBL/GenBank/DDBJ databases">
        <authorList>
            <person name="Keele B.F."/>
        </authorList>
    </citation>
    <scope>NUCLEOTIDE SEQUENCE [LARGE SCALE GENOMIC DNA]</scope>
    <source>
        <strain evidence="2 3">D13</strain>
    </source>
</reference>
<dbReference type="AlphaFoldDB" id="A0A2P1PXZ4"/>
<dbReference type="EMBL" id="CP027860">
    <property type="protein sequence ID" value="AVP99703.1"/>
    <property type="molecule type" value="Genomic_DNA"/>
</dbReference>
<keyword evidence="3" id="KW-1185">Reference proteome</keyword>
<dbReference type="KEGG" id="xba:C7S18_22115"/>
<evidence type="ECO:0008006" key="4">
    <source>
        <dbReference type="Google" id="ProtNLM"/>
    </source>
</evidence>
<name>A0A2P1PXZ4_9GAMM</name>
<feature type="chain" id="PRO_5015130050" description="Cell surface protein" evidence="1">
    <location>
        <begin position="27"/>
        <end position="519"/>
    </location>
</feature>
<dbReference type="OrthoDB" id="5763254at2"/>